<reference evidence="1 2" key="1">
    <citation type="submission" date="2020-05" db="EMBL/GenBank/DDBJ databases">
        <title>Tigecycline resistant gene in Empedobacter stercoris.</title>
        <authorList>
            <person name="Chen Y."/>
            <person name="Cheng Y."/>
            <person name="Zhou K."/>
        </authorList>
    </citation>
    <scope>NUCLEOTIDE SEQUENCE [LARGE SCALE GENOMIC DNA]</scope>
    <source>
        <strain evidence="1 2">ES202</strain>
    </source>
</reference>
<name>A0ABX1WPH0_9FLAO</name>
<dbReference type="EMBL" id="JABFOQ010000033">
    <property type="protein sequence ID" value="NOJ76450.1"/>
    <property type="molecule type" value="Genomic_DNA"/>
</dbReference>
<dbReference type="SUPFAM" id="SSF82171">
    <property type="entry name" value="DPP6 N-terminal domain-like"/>
    <property type="match status" value="1"/>
</dbReference>
<dbReference type="Pfam" id="PF12566">
    <property type="entry name" value="DUF3748"/>
    <property type="match status" value="1"/>
</dbReference>
<protein>
    <submittedName>
        <fullName evidence="1">DUF3748 domain-containing protein</fullName>
    </submittedName>
</protein>
<sequence length="431" mass="49654">MTTPIHTNSPTQLTFDNFGHTLHHFQIESFDGKYLVYDTRNDDTKIGETSSIFLFNTKTLENQLIYKTQNQTQFGPGVGAVSFSQIENKVIFIHGIRNANQTNPYSATRRTAIAIDLEYPNQPIFMDARNIQPPFTNGALRGGTHSHSWKKETNWISFTYNDFILEQESKHNPTVKDQRVVGMMFPKKVEVDFDENLENNSGEMFSIIVSKVVPFPTNGSDEIEKAFDECWINSSHNIAFQGHVRDKNGDLKTEIFVATIPDKIIIDETDNLLGTTTTLPDVPKCISQKRITFTKKGISNFRHWLRSSQDGKVIYFLMEDEHQTTQLFGVNLISNEIIQYSFLEQSIDSPFNLSVDGKLAVFFSDQKIIILDLTEKKSSVLFQNNTFNHQLTGIPHFSNNRKKIYFNQFTPNKFNKKYIQIFEIELNYDYD</sequence>
<comment type="caution">
    <text evidence="1">The sequence shown here is derived from an EMBL/GenBank/DDBJ whole genome shotgun (WGS) entry which is preliminary data.</text>
</comment>
<evidence type="ECO:0000313" key="1">
    <source>
        <dbReference type="EMBL" id="NOJ76450.1"/>
    </source>
</evidence>
<dbReference type="Proteomes" id="UP000580344">
    <property type="component" value="Unassembled WGS sequence"/>
</dbReference>
<keyword evidence="2" id="KW-1185">Reference proteome</keyword>
<gene>
    <name evidence="1" type="ORF">HMH06_11510</name>
</gene>
<organism evidence="1 2">
    <name type="scientific">Empedobacter stercoris</name>
    <dbReference type="NCBI Taxonomy" id="1628248"/>
    <lineage>
        <taxon>Bacteria</taxon>
        <taxon>Pseudomonadati</taxon>
        <taxon>Bacteroidota</taxon>
        <taxon>Flavobacteriia</taxon>
        <taxon>Flavobacteriales</taxon>
        <taxon>Weeksellaceae</taxon>
        <taxon>Empedobacter</taxon>
    </lineage>
</organism>
<proteinExistence type="predicted"/>
<dbReference type="RefSeq" id="WP_171623740.1">
    <property type="nucleotide sequence ID" value="NZ_JABFOQ010000033.1"/>
</dbReference>
<evidence type="ECO:0000313" key="2">
    <source>
        <dbReference type="Proteomes" id="UP000580344"/>
    </source>
</evidence>
<dbReference type="InterPro" id="IPR022223">
    <property type="entry name" value="DUF3748"/>
</dbReference>
<accession>A0ABX1WPH0</accession>